<reference evidence="3 4" key="1">
    <citation type="journal article" date="2017" name="Nat. Ecol. Evol.">
        <title>Scallop genome provides insights into evolution of bilaterian karyotype and development.</title>
        <authorList>
            <person name="Wang S."/>
            <person name="Zhang J."/>
            <person name="Jiao W."/>
            <person name="Li J."/>
            <person name="Xun X."/>
            <person name="Sun Y."/>
            <person name="Guo X."/>
            <person name="Huan P."/>
            <person name="Dong B."/>
            <person name="Zhang L."/>
            <person name="Hu X."/>
            <person name="Sun X."/>
            <person name="Wang J."/>
            <person name="Zhao C."/>
            <person name="Wang Y."/>
            <person name="Wang D."/>
            <person name="Huang X."/>
            <person name="Wang R."/>
            <person name="Lv J."/>
            <person name="Li Y."/>
            <person name="Zhang Z."/>
            <person name="Liu B."/>
            <person name="Lu W."/>
            <person name="Hui Y."/>
            <person name="Liang J."/>
            <person name="Zhou Z."/>
            <person name="Hou R."/>
            <person name="Li X."/>
            <person name="Liu Y."/>
            <person name="Li H."/>
            <person name="Ning X."/>
            <person name="Lin Y."/>
            <person name="Zhao L."/>
            <person name="Xing Q."/>
            <person name="Dou J."/>
            <person name="Li Y."/>
            <person name="Mao J."/>
            <person name="Guo H."/>
            <person name="Dou H."/>
            <person name="Li T."/>
            <person name="Mu C."/>
            <person name="Jiang W."/>
            <person name="Fu Q."/>
            <person name="Fu X."/>
            <person name="Miao Y."/>
            <person name="Liu J."/>
            <person name="Yu Q."/>
            <person name="Li R."/>
            <person name="Liao H."/>
            <person name="Li X."/>
            <person name="Kong Y."/>
            <person name="Jiang Z."/>
            <person name="Chourrout D."/>
            <person name="Li R."/>
            <person name="Bao Z."/>
        </authorList>
    </citation>
    <scope>NUCLEOTIDE SEQUENCE [LARGE SCALE GENOMIC DNA]</scope>
    <source>
        <strain evidence="3 4">PY_sf001</strain>
    </source>
</reference>
<feature type="compositionally biased region" description="Basic and acidic residues" evidence="2">
    <location>
        <begin position="1524"/>
        <end position="1540"/>
    </location>
</feature>
<feature type="compositionally biased region" description="Polar residues" evidence="2">
    <location>
        <begin position="1339"/>
        <end position="1353"/>
    </location>
</feature>
<feature type="compositionally biased region" description="Basic and acidic residues" evidence="2">
    <location>
        <begin position="910"/>
        <end position="919"/>
    </location>
</feature>
<feature type="coiled-coil region" evidence="1">
    <location>
        <begin position="138"/>
        <end position="204"/>
    </location>
</feature>
<feature type="compositionally biased region" description="Acidic residues" evidence="2">
    <location>
        <begin position="639"/>
        <end position="650"/>
    </location>
</feature>
<feature type="region of interest" description="Disordered" evidence="2">
    <location>
        <begin position="3830"/>
        <end position="3851"/>
    </location>
</feature>
<feature type="compositionally biased region" description="Low complexity" evidence="2">
    <location>
        <begin position="3594"/>
        <end position="3606"/>
    </location>
</feature>
<feature type="compositionally biased region" description="Low complexity" evidence="2">
    <location>
        <begin position="2870"/>
        <end position="2880"/>
    </location>
</feature>
<feature type="compositionally biased region" description="Polar residues" evidence="2">
    <location>
        <begin position="3761"/>
        <end position="3773"/>
    </location>
</feature>
<keyword evidence="4" id="KW-1185">Reference proteome</keyword>
<feature type="region of interest" description="Disordered" evidence="2">
    <location>
        <begin position="2317"/>
        <end position="2354"/>
    </location>
</feature>
<feature type="region of interest" description="Disordered" evidence="2">
    <location>
        <begin position="2070"/>
        <end position="2110"/>
    </location>
</feature>
<feature type="compositionally biased region" description="Basic and acidic residues" evidence="2">
    <location>
        <begin position="475"/>
        <end position="485"/>
    </location>
</feature>
<gene>
    <name evidence="3" type="ORF">KP79_PYT10774</name>
</gene>
<feature type="compositionally biased region" description="Polar residues" evidence="2">
    <location>
        <begin position="2424"/>
        <end position="2440"/>
    </location>
</feature>
<feature type="coiled-coil region" evidence="1">
    <location>
        <begin position="20"/>
        <end position="72"/>
    </location>
</feature>
<feature type="compositionally biased region" description="Polar residues" evidence="2">
    <location>
        <begin position="2019"/>
        <end position="2034"/>
    </location>
</feature>
<feature type="compositionally biased region" description="Polar residues" evidence="2">
    <location>
        <begin position="2131"/>
        <end position="2150"/>
    </location>
</feature>
<feature type="region of interest" description="Disordered" evidence="2">
    <location>
        <begin position="1293"/>
        <end position="1417"/>
    </location>
</feature>
<feature type="compositionally biased region" description="Polar residues" evidence="2">
    <location>
        <begin position="3657"/>
        <end position="3671"/>
    </location>
</feature>
<feature type="compositionally biased region" description="Polar residues" evidence="2">
    <location>
        <begin position="1512"/>
        <end position="1521"/>
    </location>
</feature>
<feature type="compositionally biased region" description="Polar residues" evidence="2">
    <location>
        <begin position="3716"/>
        <end position="3749"/>
    </location>
</feature>
<proteinExistence type="predicted"/>
<evidence type="ECO:0000256" key="2">
    <source>
        <dbReference type="SAM" id="MobiDB-lite"/>
    </source>
</evidence>
<feature type="region of interest" description="Disordered" evidence="2">
    <location>
        <begin position="310"/>
        <end position="511"/>
    </location>
</feature>
<feature type="region of interest" description="Disordered" evidence="2">
    <location>
        <begin position="1857"/>
        <end position="1877"/>
    </location>
</feature>
<feature type="compositionally biased region" description="Basic and acidic residues" evidence="2">
    <location>
        <begin position="1433"/>
        <end position="1444"/>
    </location>
</feature>
<dbReference type="EMBL" id="NEDP02076711">
    <property type="protein sequence ID" value="OWF35730.1"/>
    <property type="molecule type" value="Genomic_DNA"/>
</dbReference>
<name>A0A210PGX4_MIZYE</name>
<feature type="compositionally biased region" description="Polar residues" evidence="2">
    <location>
        <begin position="344"/>
        <end position="353"/>
    </location>
</feature>
<feature type="region of interest" description="Disordered" evidence="2">
    <location>
        <begin position="2407"/>
        <end position="2440"/>
    </location>
</feature>
<feature type="compositionally biased region" description="Basic and acidic residues" evidence="2">
    <location>
        <begin position="2496"/>
        <end position="2509"/>
    </location>
</feature>
<feature type="compositionally biased region" description="Basic and acidic residues" evidence="2">
    <location>
        <begin position="1392"/>
        <end position="1407"/>
    </location>
</feature>
<evidence type="ECO:0000256" key="1">
    <source>
        <dbReference type="SAM" id="Coils"/>
    </source>
</evidence>
<feature type="region of interest" description="Disordered" evidence="2">
    <location>
        <begin position="556"/>
        <end position="596"/>
    </location>
</feature>
<feature type="compositionally biased region" description="Polar residues" evidence="2">
    <location>
        <begin position="1744"/>
        <end position="1766"/>
    </location>
</feature>
<feature type="region of interest" description="Disordered" evidence="2">
    <location>
        <begin position="3634"/>
        <end position="3792"/>
    </location>
</feature>
<feature type="compositionally biased region" description="Polar residues" evidence="2">
    <location>
        <begin position="1045"/>
        <end position="1090"/>
    </location>
</feature>
<feature type="region of interest" description="Disordered" evidence="2">
    <location>
        <begin position="1018"/>
        <end position="1104"/>
    </location>
</feature>
<dbReference type="STRING" id="6573.A0A210PGX4"/>
<feature type="region of interest" description="Disordered" evidence="2">
    <location>
        <begin position="2015"/>
        <end position="2042"/>
    </location>
</feature>
<feature type="region of interest" description="Disordered" evidence="2">
    <location>
        <begin position="3299"/>
        <end position="3357"/>
    </location>
</feature>
<evidence type="ECO:0000313" key="3">
    <source>
        <dbReference type="EMBL" id="OWF35730.1"/>
    </source>
</evidence>
<feature type="compositionally biased region" description="Low complexity" evidence="2">
    <location>
        <begin position="3835"/>
        <end position="3851"/>
    </location>
</feature>
<feature type="region of interest" description="Disordered" evidence="2">
    <location>
        <begin position="1433"/>
        <end position="1595"/>
    </location>
</feature>
<feature type="region of interest" description="Disordered" evidence="2">
    <location>
        <begin position="877"/>
        <end position="919"/>
    </location>
</feature>
<dbReference type="OrthoDB" id="6136836at2759"/>
<feature type="compositionally biased region" description="Basic residues" evidence="2">
    <location>
        <begin position="1502"/>
        <end position="1511"/>
    </location>
</feature>
<accession>A0A210PGX4</accession>
<feature type="compositionally biased region" description="Polar residues" evidence="2">
    <location>
        <begin position="3248"/>
        <end position="3259"/>
    </location>
</feature>
<feature type="region of interest" description="Disordered" evidence="2">
    <location>
        <begin position="2496"/>
        <end position="2520"/>
    </location>
</feature>
<feature type="compositionally biased region" description="Acidic residues" evidence="2">
    <location>
        <begin position="1019"/>
        <end position="1028"/>
    </location>
</feature>
<organism evidence="3 4">
    <name type="scientific">Mizuhopecten yessoensis</name>
    <name type="common">Japanese scallop</name>
    <name type="synonym">Patinopecten yessoensis</name>
    <dbReference type="NCBI Taxonomy" id="6573"/>
    <lineage>
        <taxon>Eukaryota</taxon>
        <taxon>Metazoa</taxon>
        <taxon>Spiralia</taxon>
        <taxon>Lophotrochozoa</taxon>
        <taxon>Mollusca</taxon>
        <taxon>Bivalvia</taxon>
        <taxon>Autobranchia</taxon>
        <taxon>Pteriomorphia</taxon>
        <taxon>Pectinida</taxon>
        <taxon>Pectinoidea</taxon>
        <taxon>Pectinidae</taxon>
        <taxon>Mizuhopecten</taxon>
    </lineage>
</organism>
<feature type="region of interest" description="Disordered" evidence="2">
    <location>
        <begin position="2864"/>
        <end position="2896"/>
    </location>
</feature>
<feature type="region of interest" description="Disordered" evidence="2">
    <location>
        <begin position="2127"/>
        <end position="2155"/>
    </location>
</feature>
<evidence type="ECO:0000313" key="4">
    <source>
        <dbReference type="Proteomes" id="UP000242188"/>
    </source>
</evidence>
<feature type="region of interest" description="Disordered" evidence="2">
    <location>
        <begin position="1735"/>
        <end position="1766"/>
    </location>
</feature>
<feature type="compositionally biased region" description="Basic and acidic residues" evidence="2">
    <location>
        <begin position="496"/>
        <end position="505"/>
    </location>
</feature>
<protein>
    <submittedName>
        <fullName evidence="3">Uncharacterized protein</fullName>
    </submittedName>
</protein>
<feature type="region of interest" description="Disordered" evidence="2">
    <location>
        <begin position="629"/>
        <end position="663"/>
    </location>
</feature>
<feature type="compositionally biased region" description="Basic and acidic residues" evidence="2">
    <location>
        <begin position="410"/>
        <end position="420"/>
    </location>
</feature>
<feature type="region of interest" description="Disordered" evidence="2">
    <location>
        <begin position="3589"/>
        <end position="3609"/>
    </location>
</feature>
<comment type="caution">
    <text evidence="3">The sequence shown here is derived from an EMBL/GenBank/DDBJ whole genome shotgun (WGS) entry which is preliminary data.</text>
</comment>
<feature type="compositionally biased region" description="Basic residues" evidence="2">
    <location>
        <begin position="1311"/>
        <end position="1323"/>
    </location>
</feature>
<feature type="compositionally biased region" description="Polar residues" evidence="2">
    <location>
        <begin position="318"/>
        <end position="337"/>
    </location>
</feature>
<dbReference type="Proteomes" id="UP000242188">
    <property type="component" value="Unassembled WGS sequence"/>
</dbReference>
<sequence length="3954" mass="439644">MKKLVLLSYVASLPNTVELSVQGRRELQRVRDEHKKAEEERQLREEELWRLHESHKQEIEQQRHSLTEIADENLLQHQRAEEELVYARDCLQQEREAFQQYLQEELAKVQKGQTRSEFGSQTEVSVVQTAEVGCDQELQDIERRKESLQGQIKALAQGELIRRLSYRETEQRLLEEAEEIEDQYQTTQEQLNAELQQLEEVEKGYRTGDRSELQDITRVDDDLSELDRQQQQLHLYIEEKQGLMQVGLDVPRPLRSACSEEVLTDTQNSRLGFPYRASSLLALKQGSEGDLPTLSSRLSLNSSLNITSLDSIPDSVESMDTSPSPQNSTSNRGTPTGTRKRSTKSPASDTLTSGAKEVTSRLYTAPPPKFKYEPKQKSKVVPKTDPVRKRDGQVGKGASAGASKNISSLESKKGAEDGKTKTTYLRKSKSPSPGRATAPLPGGQTSPSSGREISLGSHAKPSQKRQKASLPESTGKGEDHKEKRGACGSPGPLSEVTKRARHISDESGVIPRLRQSVSQPILNRGLPSNKVPLILPPKLRPINSATSLASVPEAVGEETEALDHGQVSDSPVVRRRKKRQFDEDDTRRHSEPVGESLADAFENYTKEMEASIEIPCILLHHDSPGERVWARQHSSSVSDSDEVPSSDNNEETSNRHKGQSFQVIPRTADLEVTSYIDPDQQVATVQQVECYNNNTMAGDSTAKECVSNSNTVGSSVDGPLPGKPTDNQCNVNLTCDVPTEVTHMLEIKPCKVDDNVFRNDLEYQQEGVGRSVELDSDSGFYPESSDNFESSGAHSFAGSIKNVLGRSIIESELDPQGSVPQTVQTGLPGAVSVECDANASVSYNKALPMYSDKPVLTGTAEGSDIMEGSLTSPADVSLHLSESQDSESDSGNYGRKRGHDSSPGDFQEDIPTKCKKQENRHSDNVYLECVGVEHMEVVVPEQENSQNIPQSSTQNLNAQFTLNPNFQASSGFVVCDILQDAAQTISAELYGAHRSYSSDSLEDADSLDGSRPRATIEQELTDSLEDSDVDNKEQRSKHRKKHSDTGSLQGEQQTDTGSLQGEQQTVTGSLQGEQQTVTGSLQGEQQTVTGSLREEQQTINVSPDQMVSVSDSFVFKPNTAVNPLEVKSDDISQHVNHSRGEVSIGVDGQQMELAQEYLSATGVCDTNTSRGQVISVTEATPTQHYPDTNQSQEDKLVVKDPLTFTPIKCNKEDSSSQTNLSSDMNFKPINNAVEELHGQVPDQPSTRSLGIVTTPDRLTQGMEEEENVGGASDCSHDSIQDLQEQLQQLEEFPGQKGAGPNANPSLSSSRRATRHRAMIRQKRRGVEESDDFSPESGDSIGSGNVSKPSSRPDSASKRRRRIVKSKSDRRSNLKAPSSEDYVNSESDDVCSDDSHLANESGDLKDVQPDISDESEPSVTYSDFAQQLSTALDEQKESIAEHDSVSQRTQTCDCAENSEELSENRIVTNLKPEQPDSEEEFKMDGHHMNGVSNHGDDMNKGAIPKKSKRFKQRNSNGSSTSDLDTDMRRSSRTPSETRDMEQQTDVSWLEFPDISPSQTRRKSPVLHISPLSVWNSGDRGVRTSKGPHGSGGVNVSMDSRHIKKTKRTKPVSLQFTTPDVWSADTWVENYASSGKLDADISSDSDDDHAYVMETEVFSPQSPTACDKFFDDGDTSDTKEDSNSVKYYVTINEENTNISYNVDRTEYKTYSLRSQIQPNEQTMSIPESININLTATDTHTSESRHTSSNSQRVYLNNSDQTSSSPEQNIVVSERSFRTVHEASRDEDDFVERHFEEEASASYLELCPGTSTPHPPNIFTETGDINKNDILSPRESETTSDYGTMIMDNRRDFTSFTLDSGDEEGSLASGYKSYTDNQDSSPLDDKVFALPSDQSDLLLAEMGSVPEVNSEDVDSISQNGQRLCSSEHISRRNVVAGSQHLPCEPEMVSNVLTSEQIDANSVSDDSSDIENSQFVEAENVPHSTNIAQQVIGALARMSALAGVNKEDSEDLSVSLDRLQGPESVSSDSSIYKTPQQSPRDEEEGDTAAIENVEIPDQPQSPQLSKCMKNKEALNPPLQSQSKAVAEDKTVSVTTDPQSIPCARRKTVDDSSVREDLKRELQQKLARLQKHVRSLSDSAISSDYTDGDSTSVSPRGSRLYESDKTLRGGLFVDQTDSRYPEDIRVMATQTRTQFDPAASGQPFSSTVHRLLEIDNKTPKKSPLKDSGNVFDDSDLGEQVEDTIVPERVVKEELCKFVPIVKDDGDSKCDDLMNASAIADSRSLSPGELMLSASCSSGDIFESVGSGSSDLEEVYRINTSGTMHDQWNDRDDGIVPRSLPGTQRSVKKEKSPSMSDIASPRFDRDLKRSMSEANVDDFEEITTSSESSNDSIVFVFMGQSHTTESMEKLQNEYNPLPFGNDSEPVYHPSNWTSEESTSSQPQLNSEGTISKIEEQTSDYDLVKSGENCSISENQITLESKKELKPSIHISENQITLESKEELRPAVKSSPDHTGECGYKNYDDDDNEPLRHRFGIDEAVLPIPERSVSSDNIPKQTMSNLTVHRSRSTDLLEVNPVENPNDPSNNEGIFPPNVDYDFWDDSHGYHGDVVVIEEYYSDDSDTKKSSEHALDKSQDRFIDEEHIATEEIPYSELSPTHQDGNRRVSSEAIDYNGNMHGTGMLDQEEQYVGELYTLPTTGPADTSRGQESGRILDPAGQLASDNSLQTQLTDTGTQTEVVECSAKSQEESHVLPALASPYRAQSMGDINPADSSITLTLPEGTENWENLSHMVIESTTLINNINQKIAGVNTTPCSSKEMLNSHSITTGSRPARLQANVNMESQDDTTQTTRPLTDLHDLAIQTDDEWMLYDREDSPDNSNDSTQTDTDITRPRELSETETNDIISLPVELPVDYDRVFPPEPSKEMSSQTSPDTTVDTIDTSMQTDEFEKVLTRLSHALKNDDSQPEEIEEEIKSSYVDGVNAQKTLKLSSGHVTSRVQDQAVTEYNKQEHHLRKHNSKQDQTQTVIIERQSVIETEANVPDMDVTNAEMEALKAEHVKMMESLKKAAEGRKIRTHDLKARLEKQTQLEKGPVSDRYTDESNSDTRHENRNMTSWHETHLSSDISLNYDSSSRGVQKDVTLEQIKTSVHTEKETEHVCDESGDLDSIFKDSHQYLGSNDSLENIDDLLVANSWVKGKSRSSSEPVSTKSVKGRKHEETSVVCESPTEIIEDLVSPVCKSNQQATSPSVGAEGVPHNTTEVTRLDSLSNLTSEGTLLGEEVSRFLNDDNDGRSPIFKDDSRFGAENRALLTRNRATSEPVDDEIGDREGSPQLQTPPNSPVALSNGESRKPQYKKPQPYRRSPEIQPNYLATLRKQPPITKQTETSGQISTGVEVSVDSSDDFTQTDLQSLKLDLSEFKFDSSTHSETRTVRSQNNPSIKSKLSILQKERVEIIELLSMNYLPASLTVELLEAKLNYCIGQTDTLLKTLEETWDRADFNVKEIHDHHHTNITREYVTNYRFDLQKSKRDIQICKEKINCAVQPGVGRGRTLTRNKDIAKWKRLEEIEAFKTERFMEQHNYERARSISPLKKMSSFENERYSRSVSPSSTETSPRLMTAKQHRTHLVDLRRSLVEVTERDEHAYRASRSCSPQLSHYDDTDRIHSPRSSSYNCSPQTSPVHNRYSPHISPEHHYMQPTSISPRASPERHNSPCISPEHQLYRTDYGSTNSLSVPDQHTLNVSPRSYSHSPARTYTQSRPDVYNGSYLTPRVTSASPQPTAASTPHRPRSSLEGSRDRELRGHDQLYALQETKDLFRDMQEARMRNQQEITRAQNTLLQSTRNYSNMRSRTSSNASSRRSYSSYRDYARDLIEGSQRSIHGMVSGSYELYDTTNHGRGTGVISPPSSVVSDLESLPDSILSEQYASNATTSHLNTDPSFIRTRPINSADIKSRIRKQRKIPLTS</sequence>
<feature type="compositionally biased region" description="Polar residues" evidence="2">
    <location>
        <begin position="3323"/>
        <end position="3338"/>
    </location>
</feature>
<feature type="region of interest" description="Disordered" evidence="2">
    <location>
        <begin position="3068"/>
        <end position="3102"/>
    </location>
</feature>
<keyword evidence="1" id="KW-0175">Coiled coil</keyword>
<feature type="region of interest" description="Disordered" evidence="2">
    <location>
        <begin position="3233"/>
        <end position="3259"/>
    </location>
</feature>